<comment type="caution">
    <text evidence="1">The sequence shown here is derived from an EMBL/GenBank/DDBJ whole genome shotgun (WGS) entry which is preliminary data.</text>
</comment>
<dbReference type="Proteomes" id="UP001500742">
    <property type="component" value="Unassembled WGS sequence"/>
</dbReference>
<dbReference type="RefSeq" id="WP_259094247.1">
    <property type="nucleotide sequence ID" value="NZ_BAAAZC010000010.1"/>
</dbReference>
<dbReference type="EMBL" id="BAAAZC010000010">
    <property type="protein sequence ID" value="GAA3968489.1"/>
    <property type="molecule type" value="Genomic_DNA"/>
</dbReference>
<protein>
    <submittedName>
        <fullName evidence="1">Uncharacterized protein</fullName>
    </submittedName>
</protein>
<accession>A0ABP7PNC9</accession>
<sequence length="284" mass="33397">MDNENIDDLFDKPLSDDPEENLRMENELLHLKLQAELGVDPQIINPVDPQIENEFLKNIFDFEHNYASSKRVKLFELLGEPDFIPANELSDDLLDIALEELHTLMQSKSITVDYSGEYNNRTKYTFITEELFEQEANDFTIPGMVMHFHYEEFHPNHKIDIEDRAQEFLSEWFKQSFSELSWELGRSFVSPDRKTYTKDEIVAQLKNIFSAFPSFKDEEYTIHDIGFELQEGGGLGHAEGMVKYNAVLENNEVIRFEGPFKIYLSLEQEWWSIFHIVFPGFRYP</sequence>
<proteinExistence type="predicted"/>
<evidence type="ECO:0000313" key="1">
    <source>
        <dbReference type="EMBL" id="GAA3968489.1"/>
    </source>
</evidence>
<evidence type="ECO:0000313" key="2">
    <source>
        <dbReference type="Proteomes" id="UP001500742"/>
    </source>
</evidence>
<keyword evidence="2" id="KW-1185">Reference proteome</keyword>
<name>A0ABP7PNC9_9SPHI</name>
<reference evidence="2" key="1">
    <citation type="journal article" date="2019" name="Int. J. Syst. Evol. Microbiol.">
        <title>The Global Catalogue of Microorganisms (GCM) 10K type strain sequencing project: providing services to taxonomists for standard genome sequencing and annotation.</title>
        <authorList>
            <consortium name="The Broad Institute Genomics Platform"/>
            <consortium name="The Broad Institute Genome Sequencing Center for Infectious Disease"/>
            <person name="Wu L."/>
            <person name="Ma J."/>
        </authorList>
    </citation>
    <scope>NUCLEOTIDE SEQUENCE [LARGE SCALE GENOMIC DNA]</scope>
    <source>
        <strain evidence="2">JCM 16601</strain>
    </source>
</reference>
<gene>
    <name evidence="1" type="ORF">GCM10022210_16710</name>
</gene>
<organism evidence="1 2">
    <name type="scientific">Mucilaginibacter dorajii</name>
    <dbReference type="NCBI Taxonomy" id="692994"/>
    <lineage>
        <taxon>Bacteria</taxon>
        <taxon>Pseudomonadati</taxon>
        <taxon>Bacteroidota</taxon>
        <taxon>Sphingobacteriia</taxon>
        <taxon>Sphingobacteriales</taxon>
        <taxon>Sphingobacteriaceae</taxon>
        <taxon>Mucilaginibacter</taxon>
    </lineage>
</organism>